<dbReference type="GO" id="GO:0042626">
    <property type="term" value="F:ATPase-coupled transmembrane transporter activity"/>
    <property type="evidence" value="ECO:0007669"/>
    <property type="project" value="InterPro"/>
</dbReference>
<keyword evidence="8" id="KW-1185">Reference proteome</keyword>
<keyword evidence="4 5" id="KW-0732">Signal</keyword>
<feature type="signal peptide" evidence="5">
    <location>
        <begin position="1"/>
        <end position="25"/>
    </location>
</feature>
<evidence type="ECO:0000313" key="8">
    <source>
        <dbReference type="Proteomes" id="UP000281547"/>
    </source>
</evidence>
<proteinExistence type="inferred from homology"/>
<evidence type="ECO:0000313" key="7">
    <source>
        <dbReference type="EMBL" id="RUT28299.1"/>
    </source>
</evidence>
<gene>
    <name evidence="7" type="ORF">EMQ25_17070</name>
</gene>
<evidence type="ECO:0000256" key="3">
    <source>
        <dbReference type="ARBA" id="ARBA00022448"/>
    </source>
</evidence>
<dbReference type="Gene3D" id="3.40.190.10">
    <property type="entry name" value="Periplasmic binding protein-like II"/>
    <property type="match status" value="2"/>
</dbReference>
<protein>
    <submittedName>
        <fullName evidence="7">Aliphatic sulfonate ABC transporter substrate-binding protein</fullName>
    </submittedName>
</protein>
<feature type="domain" description="Solute-binding protein family 3/N-terminal" evidence="6">
    <location>
        <begin position="31"/>
        <end position="245"/>
    </location>
</feature>
<dbReference type="InterPro" id="IPR015168">
    <property type="entry name" value="SsuA/THI5"/>
</dbReference>
<dbReference type="OrthoDB" id="7374754at2"/>
<evidence type="ECO:0000259" key="6">
    <source>
        <dbReference type="SMART" id="SM00062"/>
    </source>
</evidence>
<organism evidence="7 8">
    <name type="scientific">Arsenicitalea aurantiaca</name>
    <dbReference type="NCBI Taxonomy" id="1783274"/>
    <lineage>
        <taxon>Bacteria</taxon>
        <taxon>Pseudomonadati</taxon>
        <taxon>Pseudomonadota</taxon>
        <taxon>Alphaproteobacteria</taxon>
        <taxon>Hyphomicrobiales</taxon>
        <taxon>Devosiaceae</taxon>
        <taxon>Arsenicitalea</taxon>
    </lineage>
</organism>
<dbReference type="InterPro" id="IPR001638">
    <property type="entry name" value="Solute-binding_3/MltF_N"/>
</dbReference>
<comment type="similarity">
    <text evidence="2">Belongs to the bacterial solute-binding protein SsuA/TauA family.</text>
</comment>
<evidence type="ECO:0000256" key="4">
    <source>
        <dbReference type="ARBA" id="ARBA00022729"/>
    </source>
</evidence>
<name>A0A433X2I9_9HYPH</name>
<sequence>MTIRRRTLIALGLAFLPLVAMPVSAQEHPERIAIGYGYATPSTLVLKETGWLEEQLADDGIAVEWILTRGSNQTLEFLRSGSIDFGSSAGSAAFLGHANGAPNKIVAWLSRGESTALLTLPDSGISSVEDLPGRKVAATRATEPYLFLQRALAEAGIAESEVEVVPLQHPEGRQALESGQVDAWAALDPDFSIAELRGAVVFHRDQNLITGGVLNAHADFVARYPQYVELVLQGIVWATEYIAENPDEAKALYAEAGGLEPDVAERAFARNILDQYQITDADFANVVAAGDVLRQSGSIPEDADLEATAQSLFAPEFIDAVLAR</sequence>
<dbReference type="Pfam" id="PF09084">
    <property type="entry name" value="NMT1"/>
    <property type="match status" value="1"/>
</dbReference>
<dbReference type="EMBL" id="RZNJ01000008">
    <property type="protein sequence ID" value="RUT28299.1"/>
    <property type="molecule type" value="Genomic_DNA"/>
</dbReference>
<dbReference type="AlphaFoldDB" id="A0A433X2I9"/>
<comment type="caution">
    <text evidence="7">The sequence shown here is derived from an EMBL/GenBank/DDBJ whole genome shotgun (WGS) entry which is preliminary data.</text>
</comment>
<dbReference type="NCBIfam" id="TIGR01728">
    <property type="entry name" value="SsuA_fam"/>
    <property type="match status" value="1"/>
</dbReference>
<reference evidence="7 8" key="1">
    <citation type="journal article" date="2016" name="Int. J. Syst. Evol. Microbiol.">
        <title>Arsenicitalea aurantiaca gen. nov., sp. nov., a new member of the family Hyphomicrobiaceae, isolated from high-arsenic sediment.</title>
        <authorList>
            <person name="Mu Y."/>
            <person name="Zhou L."/>
            <person name="Zeng X.C."/>
            <person name="Liu L."/>
            <person name="Pan Y."/>
            <person name="Chen X."/>
            <person name="Wang J."/>
            <person name="Li S."/>
            <person name="Li W.J."/>
            <person name="Wang Y."/>
        </authorList>
    </citation>
    <scope>NUCLEOTIDE SEQUENCE [LARGE SCALE GENOMIC DNA]</scope>
    <source>
        <strain evidence="7 8">42-50</strain>
    </source>
</reference>
<evidence type="ECO:0000256" key="5">
    <source>
        <dbReference type="SAM" id="SignalP"/>
    </source>
</evidence>
<dbReference type="GO" id="GO:0042597">
    <property type="term" value="C:periplasmic space"/>
    <property type="evidence" value="ECO:0007669"/>
    <property type="project" value="UniProtKB-SubCell"/>
</dbReference>
<keyword evidence="3" id="KW-0813">Transport</keyword>
<comment type="subcellular location">
    <subcellularLocation>
        <location evidence="1">Periplasm</location>
    </subcellularLocation>
</comment>
<dbReference type="SUPFAM" id="SSF53850">
    <property type="entry name" value="Periplasmic binding protein-like II"/>
    <property type="match status" value="1"/>
</dbReference>
<dbReference type="GO" id="GO:0016020">
    <property type="term" value="C:membrane"/>
    <property type="evidence" value="ECO:0007669"/>
    <property type="project" value="InterPro"/>
</dbReference>
<dbReference type="Proteomes" id="UP000281547">
    <property type="component" value="Unassembled WGS sequence"/>
</dbReference>
<evidence type="ECO:0000256" key="1">
    <source>
        <dbReference type="ARBA" id="ARBA00004418"/>
    </source>
</evidence>
<dbReference type="PANTHER" id="PTHR30024">
    <property type="entry name" value="ALIPHATIC SULFONATES-BINDING PROTEIN-RELATED"/>
    <property type="match status" value="1"/>
</dbReference>
<accession>A0A433X2I9</accession>
<evidence type="ECO:0000256" key="2">
    <source>
        <dbReference type="ARBA" id="ARBA00010742"/>
    </source>
</evidence>
<dbReference type="SMART" id="SM00062">
    <property type="entry name" value="PBPb"/>
    <property type="match status" value="1"/>
</dbReference>
<dbReference type="RefSeq" id="WP_127189825.1">
    <property type="nucleotide sequence ID" value="NZ_RZNJ01000008.1"/>
</dbReference>
<dbReference type="InterPro" id="IPR010067">
    <property type="entry name" value="ABC_SsuA_sub-bd"/>
</dbReference>
<dbReference type="PANTHER" id="PTHR30024:SF21">
    <property type="entry name" value="ABC TRANSPORTER SUBSTRATE-BINDING PROTEIN"/>
    <property type="match status" value="1"/>
</dbReference>
<feature type="chain" id="PRO_5019093304" evidence="5">
    <location>
        <begin position="26"/>
        <end position="324"/>
    </location>
</feature>